<evidence type="ECO:0000313" key="2">
    <source>
        <dbReference type="Proteomes" id="UP000266723"/>
    </source>
</evidence>
<name>A0ABQ7EM89_BRACR</name>
<gene>
    <name evidence="1" type="ORF">DY000_02023178</name>
</gene>
<organism evidence="1 2">
    <name type="scientific">Brassica cretica</name>
    <name type="common">Mustard</name>
    <dbReference type="NCBI Taxonomy" id="69181"/>
    <lineage>
        <taxon>Eukaryota</taxon>
        <taxon>Viridiplantae</taxon>
        <taxon>Streptophyta</taxon>
        <taxon>Embryophyta</taxon>
        <taxon>Tracheophyta</taxon>
        <taxon>Spermatophyta</taxon>
        <taxon>Magnoliopsida</taxon>
        <taxon>eudicotyledons</taxon>
        <taxon>Gunneridae</taxon>
        <taxon>Pentapetalae</taxon>
        <taxon>rosids</taxon>
        <taxon>malvids</taxon>
        <taxon>Brassicales</taxon>
        <taxon>Brassicaceae</taxon>
        <taxon>Brassiceae</taxon>
        <taxon>Brassica</taxon>
    </lineage>
</organism>
<keyword evidence="2" id="KW-1185">Reference proteome</keyword>
<dbReference type="Proteomes" id="UP000266723">
    <property type="component" value="Unassembled WGS sequence"/>
</dbReference>
<dbReference type="EMBL" id="QGKV02000299">
    <property type="protein sequence ID" value="KAF3597576.1"/>
    <property type="molecule type" value="Genomic_DNA"/>
</dbReference>
<protein>
    <recommendedName>
        <fullName evidence="3">DUF223 domain-containing protein</fullName>
    </recommendedName>
</protein>
<sequence>MLDDVVYNKRITALRFRVKILRIHSFHSYVSGIEPNWSYILVDEAGTKMEMTIYTGSAYRFRDLENQEGKLSAMPYTKVHIIDPLNNHHYMKFKCINDIPHIMNKNYLIVVFNTEAHFDDPAMPKMVFYIRDNMRDHGEVILVLKMWRICRLISLFDDDELRLETKGGLSDRRFNPRLPKVDEFRQSLLCRDLYVHRRGAMGPL</sequence>
<comment type="caution">
    <text evidence="1">The sequence shown here is derived from an EMBL/GenBank/DDBJ whole genome shotgun (WGS) entry which is preliminary data.</text>
</comment>
<evidence type="ECO:0000313" key="1">
    <source>
        <dbReference type="EMBL" id="KAF3597576.1"/>
    </source>
</evidence>
<evidence type="ECO:0008006" key="3">
    <source>
        <dbReference type="Google" id="ProtNLM"/>
    </source>
</evidence>
<proteinExistence type="predicted"/>
<reference evidence="1 2" key="1">
    <citation type="journal article" date="2020" name="BMC Genomics">
        <title>Intraspecific diversification of the crop wild relative Brassica cretica Lam. using demographic model selection.</title>
        <authorList>
            <person name="Kioukis A."/>
            <person name="Michalopoulou V.A."/>
            <person name="Briers L."/>
            <person name="Pirintsos S."/>
            <person name="Studholme D.J."/>
            <person name="Pavlidis P."/>
            <person name="Sarris P.F."/>
        </authorList>
    </citation>
    <scope>NUCLEOTIDE SEQUENCE [LARGE SCALE GENOMIC DNA]</scope>
    <source>
        <strain evidence="2">cv. PFS-1207/04</strain>
    </source>
</reference>
<accession>A0ABQ7EM89</accession>